<accession>A0A0F8VLE6</accession>
<sequence>SRRGNFYRVNVSGGEVSSGDEIRAVKGEVCDIRG</sequence>
<name>A0A0F8VLE6_9ZZZZ</name>
<protein>
    <submittedName>
        <fullName evidence="1">Uncharacterized protein</fullName>
    </submittedName>
</protein>
<reference evidence="1" key="1">
    <citation type="journal article" date="2015" name="Nature">
        <title>Complex archaea that bridge the gap between prokaryotes and eukaryotes.</title>
        <authorList>
            <person name="Spang A."/>
            <person name="Saw J.H."/>
            <person name="Jorgensen S.L."/>
            <person name="Zaremba-Niedzwiedzka K."/>
            <person name="Martijn J."/>
            <person name="Lind A.E."/>
            <person name="van Eijk R."/>
            <person name="Schleper C."/>
            <person name="Guy L."/>
            <person name="Ettema T.J."/>
        </authorList>
    </citation>
    <scope>NUCLEOTIDE SEQUENCE</scope>
</reference>
<dbReference type="AlphaFoldDB" id="A0A0F8VLE6"/>
<dbReference type="EMBL" id="LAZR01070111">
    <property type="protein sequence ID" value="KKK45162.1"/>
    <property type="molecule type" value="Genomic_DNA"/>
</dbReference>
<feature type="non-terminal residue" evidence="1">
    <location>
        <position position="1"/>
    </location>
</feature>
<comment type="caution">
    <text evidence="1">The sequence shown here is derived from an EMBL/GenBank/DDBJ whole genome shotgun (WGS) entry which is preliminary data.</text>
</comment>
<organism evidence="1">
    <name type="scientific">marine sediment metagenome</name>
    <dbReference type="NCBI Taxonomy" id="412755"/>
    <lineage>
        <taxon>unclassified sequences</taxon>
        <taxon>metagenomes</taxon>
        <taxon>ecological metagenomes</taxon>
    </lineage>
</organism>
<evidence type="ECO:0000313" key="1">
    <source>
        <dbReference type="EMBL" id="KKK45162.1"/>
    </source>
</evidence>
<gene>
    <name evidence="1" type="ORF">LCGC14_3165940</name>
</gene>
<proteinExistence type="predicted"/>